<comment type="caution">
    <text evidence="7">The sequence shown here is derived from an EMBL/GenBank/DDBJ whole genome shotgun (WGS) entry which is preliminary data.</text>
</comment>
<feature type="domain" description="RecX first three-helical" evidence="6">
    <location>
        <begin position="11"/>
        <end position="49"/>
    </location>
</feature>
<dbReference type="InterPro" id="IPR003783">
    <property type="entry name" value="Regulatory_RecX"/>
</dbReference>
<proteinExistence type="inferred from homology"/>
<dbReference type="PANTHER" id="PTHR33602:SF1">
    <property type="entry name" value="REGULATORY PROTEIN RECX FAMILY PROTEIN"/>
    <property type="match status" value="1"/>
</dbReference>
<evidence type="ECO:0000256" key="2">
    <source>
        <dbReference type="ARBA" id="ARBA00009695"/>
    </source>
</evidence>
<dbReference type="Gene3D" id="1.10.10.10">
    <property type="entry name" value="Winged helix-like DNA-binding domain superfamily/Winged helix DNA-binding domain"/>
    <property type="match status" value="2"/>
</dbReference>
<reference evidence="7" key="1">
    <citation type="journal article" date="2014" name="Front. Microbiol.">
        <title>High frequency of phylogenetically diverse reductive dehalogenase-homologous genes in deep subseafloor sedimentary metagenomes.</title>
        <authorList>
            <person name="Kawai M."/>
            <person name="Futagami T."/>
            <person name="Toyoda A."/>
            <person name="Takaki Y."/>
            <person name="Nishi S."/>
            <person name="Hori S."/>
            <person name="Arai W."/>
            <person name="Tsubouchi T."/>
            <person name="Morono Y."/>
            <person name="Uchiyama I."/>
            <person name="Ito T."/>
            <person name="Fujiyama A."/>
            <person name="Inagaki F."/>
            <person name="Takami H."/>
        </authorList>
    </citation>
    <scope>NUCLEOTIDE SEQUENCE</scope>
    <source>
        <strain evidence="7">Expedition CK06-06</strain>
    </source>
</reference>
<dbReference type="PANTHER" id="PTHR33602">
    <property type="entry name" value="REGULATORY PROTEIN RECX FAMILY PROTEIN"/>
    <property type="match status" value="1"/>
</dbReference>
<dbReference type="GO" id="GO:0005737">
    <property type="term" value="C:cytoplasm"/>
    <property type="evidence" value="ECO:0007669"/>
    <property type="project" value="UniProtKB-SubCell"/>
</dbReference>
<evidence type="ECO:0000259" key="6">
    <source>
        <dbReference type="Pfam" id="PF21982"/>
    </source>
</evidence>
<dbReference type="EMBL" id="BARS01052016">
    <property type="protein sequence ID" value="GAG50789.1"/>
    <property type="molecule type" value="Genomic_DNA"/>
</dbReference>
<feature type="domain" description="RecX second three-helical" evidence="5">
    <location>
        <begin position="56"/>
        <end position="86"/>
    </location>
</feature>
<dbReference type="Pfam" id="PF02631">
    <property type="entry name" value="RecX_HTH2"/>
    <property type="match status" value="1"/>
</dbReference>
<sequence length="86" mass="9993">MGKKDKNDKAVTYAYRLFSVRPRSEKELRERLSGKGFGGATACKVISFLKDKNIIDDLRFARLWVESRMRANPKGDMALERELRQK</sequence>
<name>X0Y4B8_9ZZZZ</name>
<comment type="similarity">
    <text evidence="2">Belongs to the RecX family.</text>
</comment>
<dbReference type="InterPro" id="IPR053924">
    <property type="entry name" value="RecX_HTH_2nd"/>
</dbReference>
<gene>
    <name evidence="7" type="ORF">S01H1_77409</name>
</gene>
<dbReference type="GO" id="GO:0006282">
    <property type="term" value="P:regulation of DNA repair"/>
    <property type="evidence" value="ECO:0007669"/>
    <property type="project" value="InterPro"/>
</dbReference>
<comment type="subcellular location">
    <subcellularLocation>
        <location evidence="1">Cytoplasm</location>
    </subcellularLocation>
</comment>
<dbReference type="InterPro" id="IPR036388">
    <property type="entry name" value="WH-like_DNA-bd_sf"/>
</dbReference>
<evidence type="ECO:0000313" key="7">
    <source>
        <dbReference type="EMBL" id="GAG50789.1"/>
    </source>
</evidence>
<organism evidence="7">
    <name type="scientific">marine sediment metagenome</name>
    <dbReference type="NCBI Taxonomy" id="412755"/>
    <lineage>
        <taxon>unclassified sequences</taxon>
        <taxon>metagenomes</taxon>
        <taxon>ecological metagenomes</taxon>
    </lineage>
</organism>
<evidence type="ECO:0000256" key="4">
    <source>
        <dbReference type="ARBA" id="ARBA00022490"/>
    </source>
</evidence>
<evidence type="ECO:0000256" key="1">
    <source>
        <dbReference type="ARBA" id="ARBA00004496"/>
    </source>
</evidence>
<dbReference type="InterPro" id="IPR053926">
    <property type="entry name" value="RecX_HTH_1st"/>
</dbReference>
<dbReference type="Pfam" id="PF21982">
    <property type="entry name" value="RecX_HTH1"/>
    <property type="match status" value="1"/>
</dbReference>
<feature type="non-terminal residue" evidence="7">
    <location>
        <position position="86"/>
    </location>
</feature>
<dbReference type="AlphaFoldDB" id="X0Y4B8"/>
<keyword evidence="4" id="KW-0963">Cytoplasm</keyword>
<protein>
    <recommendedName>
        <fullName evidence="3">Regulatory protein RecX</fullName>
    </recommendedName>
</protein>
<accession>X0Y4B8</accession>
<evidence type="ECO:0000256" key="3">
    <source>
        <dbReference type="ARBA" id="ARBA00018111"/>
    </source>
</evidence>
<evidence type="ECO:0000259" key="5">
    <source>
        <dbReference type="Pfam" id="PF02631"/>
    </source>
</evidence>